<gene>
    <name evidence="1" type="ORF">PoB_006222700</name>
</gene>
<proteinExistence type="predicted"/>
<comment type="caution">
    <text evidence="1">The sequence shown here is derived from an EMBL/GenBank/DDBJ whole genome shotgun (WGS) entry which is preliminary data.</text>
</comment>
<dbReference type="EMBL" id="BLXT01007004">
    <property type="protein sequence ID" value="GFO35722.1"/>
    <property type="molecule type" value="Genomic_DNA"/>
</dbReference>
<reference evidence="1 2" key="1">
    <citation type="journal article" date="2021" name="Elife">
        <title>Chloroplast acquisition without the gene transfer in kleptoplastic sea slugs, Plakobranchus ocellatus.</title>
        <authorList>
            <person name="Maeda T."/>
            <person name="Takahashi S."/>
            <person name="Yoshida T."/>
            <person name="Shimamura S."/>
            <person name="Takaki Y."/>
            <person name="Nagai Y."/>
            <person name="Toyoda A."/>
            <person name="Suzuki Y."/>
            <person name="Arimoto A."/>
            <person name="Ishii H."/>
            <person name="Satoh N."/>
            <person name="Nishiyama T."/>
            <person name="Hasebe M."/>
            <person name="Maruyama T."/>
            <person name="Minagawa J."/>
            <person name="Obokata J."/>
            <person name="Shigenobu S."/>
        </authorList>
    </citation>
    <scope>NUCLEOTIDE SEQUENCE [LARGE SCALE GENOMIC DNA]</scope>
</reference>
<name>A0AAV4CUZ0_9GAST</name>
<evidence type="ECO:0000313" key="1">
    <source>
        <dbReference type="EMBL" id="GFO35722.1"/>
    </source>
</evidence>
<dbReference type="PANTHER" id="PTHR35842">
    <property type="entry name" value="SI:CH211-67E16.11"/>
    <property type="match status" value="1"/>
</dbReference>
<sequence length="374" mass="43000">MDECMHLAYRDGCRNVPMRRSRRRSFARKCEINFLPTVLLDTERSRSRHNHLRCLHDLPGYHPCPREWTSDHSSPTLCDPLSQNSHHCVTTPDTIRTSCRVIEVCDQAVIVSGGWNEVIMSTQAEERVVRMAQLFRRNGIKKRNIKIFHANGVEQIQSKDEQPLRVYSSAMKQALRHHLQQMCSTVRCVDSLVLYLNSPSMQRGTMLLWDVDGNGMAEETERYSVEELLADTSNCSAKFVQVLVDQSYAGEISHAFKHSNHHGNVIVMASGRGHEYSYAEEFTHFWANQLDTRSCTSNLHKASNQFVTHSHPTMANRGNHRVTLSGAPCDVDPPFTNRELRREFFGCQNLPTAVWLEDVYRRSRSKQKNRSSLR</sequence>
<evidence type="ECO:0000313" key="2">
    <source>
        <dbReference type="Proteomes" id="UP000735302"/>
    </source>
</evidence>
<dbReference type="Proteomes" id="UP000735302">
    <property type="component" value="Unassembled WGS sequence"/>
</dbReference>
<protein>
    <submittedName>
        <fullName evidence="1">Uncharacterized protein</fullName>
    </submittedName>
</protein>
<dbReference type="PANTHER" id="PTHR35842:SF1">
    <property type="entry name" value="SI:CH211-67E16.11"/>
    <property type="match status" value="1"/>
</dbReference>
<dbReference type="AlphaFoldDB" id="A0AAV4CUZ0"/>
<organism evidence="1 2">
    <name type="scientific">Plakobranchus ocellatus</name>
    <dbReference type="NCBI Taxonomy" id="259542"/>
    <lineage>
        <taxon>Eukaryota</taxon>
        <taxon>Metazoa</taxon>
        <taxon>Spiralia</taxon>
        <taxon>Lophotrochozoa</taxon>
        <taxon>Mollusca</taxon>
        <taxon>Gastropoda</taxon>
        <taxon>Heterobranchia</taxon>
        <taxon>Euthyneura</taxon>
        <taxon>Panpulmonata</taxon>
        <taxon>Sacoglossa</taxon>
        <taxon>Placobranchoidea</taxon>
        <taxon>Plakobranchidae</taxon>
        <taxon>Plakobranchus</taxon>
    </lineage>
</organism>
<keyword evidence="2" id="KW-1185">Reference proteome</keyword>
<accession>A0AAV4CUZ0</accession>